<protein>
    <submittedName>
        <fullName evidence="2">Uncharacterized protein</fullName>
    </submittedName>
</protein>
<reference evidence="2 3" key="1">
    <citation type="submission" date="2022-04" db="EMBL/GenBank/DDBJ databases">
        <title>Diverse halophilic archaea isolated from saline environments.</title>
        <authorList>
            <person name="Cui H.-L."/>
        </authorList>
    </citation>
    <scope>NUCLEOTIDE SEQUENCE [LARGE SCALE GENOMIC DNA]</scope>
    <source>
        <strain evidence="2 3">XZYJT49</strain>
    </source>
</reference>
<dbReference type="AlphaFoldDB" id="A0A8U0HYA0"/>
<keyword evidence="1" id="KW-1133">Transmembrane helix</keyword>
<name>A0A8U0HYA0_9EURY</name>
<feature type="transmembrane region" description="Helical" evidence="1">
    <location>
        <begin position="251"/>
        <end position="273"/>
    </location>
</feature>
<organism evidence="2 3">
    <name type="scientific">Halorussus limi</name>
    <dbReference type="NCBI Taxonomy" id="2938695"/>
    <lineage>
        <taxon>Archaea</taxon>
        <taxon>Methanobacteriati</taxon>
        <taxon>Methanobacteriota</taxon>
        <taxon>Stenosarchaea group</taxon>
        <taxon>Halobacteria</taxon>
        <taxon>Halobacteriales</taxon>
        <taxon>Haladaptataceae</taxon>
        <taxon>Halorussus</taxon>
    </lineage>
</organism>
<dbReference type="Proteomes" id="UP000830729">
    <property type="component" value="Chromosome"/>
</dbReference>
<keyword evidence="1" id="KW-0812">Transmembrane</keyword>
<gene>
    <name evidence="2" type="ORF">M0R89_06700</name>
</gene>
<keyword evidence="3" id="KW-1185">Reference proteome</keyword>
<keyword evidence="1" id="KW-0472">Membrane</keyword>
<evidence type="ECO:0000313" key="2">
    <source>
        <dbReference type="EMBL" id="UPV75743.1"/>
    </source>
</evidence>
<sequence length="276" mass="30016">MQRRAATVYAVLFLVIAAGSYSLIGVAKEPGIELQGETYAENDTLTVDGYQYTVASVGDGEGTLERVNESARYTATWANNTTTQVDNTTYRVLIPNQTDPGQFTLREQFNLSENTSTVTQGGTEYVVVNESGGNRSLVPVDQYKRQQFGQPDTRQYSEGQTFQLGGNRTTVSNITADQATLTWTAPRTESTSLEEGGNVTLGPADGGQQFVAHFTNETVDGEQTTVVQLSPNPGEYQSQVSEIDHFNERMAGLWGVTILSSLTVVLLFGLAFLPNK</sequence>
<evidence type="ECO:0000256" key="1">
    <source>
        <dbReference type="SAM" id="Phobius"/>
    </source>
</evidence>
<accession>A0A8U0HYA0</accession>
<evidence type="ECO:0000313" key="3">
    <source>
        <dbReference type="Proteomes" id="UP000830729"/>
    </source>
</evidence>
<dbReference type="GeneID" id="72184873"/>
<dbReference type="KEGG" id="halx:M0R89_06700"/>
<dbReference type="RefSeq" id="WP_248651780.1">
    <property type="nucleotide sequence ID" value="NZ_CP096659.1"/>
</dbReference>
<dbReference type="EMBL" id="CP096659">
    <property type="protein sequence ID" value="UPV75743.1"/>
    <property type="molecule type" value="Genomic_DNA"/>
</dbReference>
<proteinExistence type="predicted"/>